<name>A0A915K644_ROMCU</name>
<accession>A0A915K644</accession>
<reference evidence="2" key="1">
    <citation type="submission" date="2022-11" db="UniProtKB">
        <authorList>
            <consortium name="WormBaseParasite"/>
        </authorList>
    </citation>
    <scope>IDENTIFICATION</scope>
</reference>
<dbReference type="Proteomes" id="UP000887565">
    <property type="component" value="Unplaced"/>
</dbReference>
<proteinExistence type="predicted"/>
<keyword evidence="1" id="KW-1185">Reference proteome</keyword>
<evidence type="ECO:0000313" key="2">
    <source>
        <dbReference type="WBParaSite" id="nRc.2.0.1.t34200-RA"/>
    </source>
</evidence>
<sequence>MKILRDVAVIYVLHGHGRIVKSIAPEASLCAVVAVEIVLAVAVEKRRIYWVAAPKFADGDQLKVCSPDSSPVIGPYCSDSQNGD</sequence>
<organism evidence="1 2">
    <name type="scientific">Romanomermis culicivorax</name>
    <name type="common">Nematode worm</name>
    <dbReference type="NCBI Taxonomy" id="13658"/>
    <lineage>
        <taxon>Eukaryota</taxon>
        <taxon>Metazoa</taxon>
        <taxon>Ecdysozoa</taxon>
        <taxon>Nematoda</taxon>
        <taxon>Enoplea</taxon>
        <taxon>Dorylaimia</taxon>
        <taxon>Mermithida</taxon>
        <taxon>Mermithoidea</taxon>
        <taxon>Mermithidae</taxon>
        <taxon>Romanomermis</taxon>
    </lineage>
</organism>
<dbReference type="AlphaFoldDB" id="A0A915K644"/>
<evidence type="ECO:0000313" key="1">
    <source>
        <dbReference type="Proteomes" id="UP000887565"/>
    </source>
</evidence>
<protein>
    <submittedName>
        <fullName evidence="2">Uncharacterized protein</fullName>
    </submittedName>
</protein>
<dbReference type="WBParaSite" id="nRc.2.0.1.t34200-RA">
    <property type="protein sequence ID" value="nRc.2.0.1.t34200-RA"/>
    <property type="gene ID" value="nRc.2.0.1.g34200"/>
</dbReference>